<dbReference type="AlphaFoldDB" id="A0A150X473"/>
<feature type="transmembrane region" description="Helical" evidence="1">
    <location>
        <begin position="66"/>
        <end position="90"/>
    </location>
</feature>
<reference evidence="2 3" key="1">
    <citation type="submission" date="2016-01" db="EMBL/GenBank/DDBJ databases">
        <title>Genome sequencing of Roseivirga spongicola UST030701-084.</title>
        <authorList>
            <person name="Selvaratnam C."/>
            <person name="Thevarajoo S."/>
            <person name="Goh K.M."/>
            <person name="Ee R."/>
            <person name="Chan K.-G."/>
            <person name="Chong C.S."/>
        </authorList>
    </citation>
    <scope>NUCLEOTIDE SEQUENCE [LARGE SCALE GENOMIC DNA]</scope>
    <source>
        <strain evidence="2 3">UST030701-084</strain>
    </source>
</reference>
<evidence type="ECO:0000256" key="1">
    <source>
        <dbReference type="SAM" id="Phobius"/>
    </source>
</evidence>
<keyword evidence="1" id="KW-0812">Transmembrane</keyword>
<gene>
    <name evidence="2" type="ORF">AWW68_12525</name>
</gene>
<proteinExistence type="predicted"/>
<dbReference type="InterPro" id="IPR018723">
    <property type="entry name" value="DUF2254_membrane"/>
</dbReference>
<dbReference type="OrthoDB" id="2955631at2"/>
<feature type="transmembrane region" description="Helical" evidence="1">
    <location>
        <begin position="110"/>
        <end position="131"/>
    </location>
</feature>
<name>A0A150X473_9BACT</name>
<protein>
    <recommendedName>
        <fullName evidence="4">DUF2254 domain-containing protein</fullName>
    </recommendedName>
</protein>
<sequence>MKKINDWLFKSYRLIIGSIAFYPTIITMGFFGFSIIINLIEYRPWMMDLKETLSFILVKSKEDARLVLGTLVGSIISLMVFSFSMVMVVLNRASATLSPRVIPGLITHKSNQTVLGFYLGSIVYCLTLIVNIQSEGSNSIPDFGILMAMIFGIMCLGFFMFFIHSISQSIQVDNILKRIQGKTERRMESLSLTDDEDLIEMPETEEWLSLKSPDAGYIKEIKVKELLKMAKKHKLKIKLDVPIGYFLVKGYPYLKINKQTDKEVEQEIHNCFISYPQEWLDDHYSFGFKQISEIAVKALSPGINDPGTAVKAINLLSVLFIQKMKITDKYFVTNDNNEPRLFFEPIELNDLLYQNLTSIREYGKTDALVMITLLNCLKNILHADQQCQHHSVIIEHIESIAESCKEHITNSIDMKNIQAVLKSIAPLSQKSLKVDLDS</sequence>
<dbReference type="RefSeq" id="WP_068221909.1">
    <property type="nucleotide sequence ID" value="NZ_CP139724.1"/>
</dbReference>
<evidence type="ECO:0000313" key="3">
    <source>
        <dbReference type="Proteomes" id="UP000075606"/>
    </source>
</evidence>
<keyword evidence="1" id="KW-0472">Membrane</keyword>
<dbReference type="Pfam" id="PF10011">
    <property type="entry name" value="DUF2254"/>
    <property type="match status" value="1"/>
</dbReference>
<evidence type="ECO:0008006" key="4">
    <source>
        <dbReference type="Google" id="ProtNLM"/>
    </source>
</evidence>
<dbReference type="Proteomes" id="UP000075606">
    <property type="component" value="Unassembled WGS sequence"/>
</dbReference>
<accession>A0A150X473</accession>
<dbReference type="STRING" id="333140.AWW68_12525"/>
<keyword evidence="1" id="KW-1133">Transmembrane helix</keyword>
<comment type="caution">
    <text evidence="2">The sequence shown here is derived from an EMBL/GenBank/DDBJ whole genome shotgun (WGS) entry which is preliminary data.</text>
</comment>
<evidence type="ECO:0000313" key="2">
    <source>
        <dbReference type="EMBL" id="KYG73513.1"/>
    </source>
</evidence>
<feature type="transmembrane region" description="Helical" evidence="1">
    <location>
        <begin position="20"/>
        <end position="40"/>
    </location>
</feature>
<organism evidence="2 3">
    <name type="scientific">Roseivirga spongicola</name>
    <dbReference type="NCBI Taxonomy" id="333140"/>
    <lineage>
        <taxon>Bacteria</taxon>
        <taxon>Pseudomonadati</taxon>
        <taxon>Bacteroidota</taxon>
        <taxon>Cytophagia</taxon>
        <taxon>Cytophagales</taxon>
        <taxon>Roseivirgaceae</taxon>
        <taxon>Roseivirga</taxon>
    </lineage>
</organism>
<feature type="transmembrane region" description="Helical" evidence="1">
    <location>
        <begin position="143"/>
        <end position="163"/>
    </location>
</feature>
<keyword evidence="3" id="KW-1185">Reference proteome</keyword>
<dbReference type="EMBL" id="LRPC01000028">
    <property type="protein sequence ID" value="KYG73513.1"/>
    <property type="molecule type" value="Genomic_DNA"/>
</dbReference>